<feature type="compositionally biased region" description="Polar residues" evidence="1">
    <location>
        <begin position="9"/>
        <end position="21"/>
    </location>
</feature>
<name>A0ABQ9UKY5_SAGOE</name>
<evidence type="ECO:0000313" key="2">
    <source>
        <dbReference type="EMBL" id="KAK2097745.1"/>
    </source>
</evidence>
<feature type="compositionally biased region" description="Polar residues" evidence="1">
    <location>
        <begin position="47"/>
        <end position="60"/>
    </location>
</feature>
<keyword evidence="3" id="KW-1185">Reference proteome</keyword>
<reference evidence="2 3" key="1">
    <citation type="submission" date="2023-05" db="EMBL/GenBank/DDBJ databases">
        <title>B98-5 Cell Line De Novo Hybrid Assembly: An Optical Mapping Approach.</title>
        <authorList>
            <person name="Kananen K."/>
            <person name="Auerbach J.A."/>
            <person name="Kautto E."/>
            <person name="Blachly J.S."/>
        </authorList>
    </citation>
    <scope>NUCLEOTIDE SEQUENCE [LARGE SCALE GENOMIC DNA]</scope>
    <source>
        <strain evidence="2">B95-8</strain>
        <tissue evidence="2">Cell line</tissue>
    </source>
</reference>
<accession>A0ABQ9UKY5</accession>
<dbReference type="Proteomes" id="UP001266305">
    <property type="component" value="Unassembled WGS sequence"/>
</dbReference>
<dbReference type="EMBL" id="JASSZA010000011">
    <property type="protein sequence ID" value="KAK2097745.1"/>
    <property type="molecule type" value="Genomic_DNA"/>
</dbReference>
<gene>
    <name evidence="2" type="ORF">P7K49_023196</name>
</gene>
<evidence type="ECO:0000313" key="3">
    <source>
        <dbReference type="Proteomes" id="UP001266305"/>
    </source>
</evidence>
<proteinExistence type="predicted"/>
<sequence length="75" mass="8144">MNERHPVESESQPSGASSCEHTQLGVEHGSSHNMGSASESRYRWTFSEASTGTHSRTSAASYGDMIRNEEALKEG</sequence>
<feature type="compositionally biased region" description="Basic and acidic residues" evidence="1">
    <location>
        <begin position="66"/>
        <end position="75"/>
    </location>
</feature>
<feature type="non-terminal residue" evidence="2">
    <location>
        <position position="75"/>
    </location>
</feature>
<feature type="region of interest" description="Disordered" evidence="1">
    <location>
        <begin position="1"/>
        <end position="75"/>
    </location>
</feature>
<comment type="caution">
    <text evidence="2">The sequence shown here is derived from an EMBL/GenBank/DDBJ whole genome shotgun (WGS) entry which is preliminary data.</text>
</comment>
<protein>
    <submittedName>
        <fullName evidence="2">Uncharacterized protein</fullName>
    </submittedName>
</protein>
<evidence type="ECO:0000256" key="1">
    <source>
        <dbReference type="SAM" id="MobiDB-lite"/>
    </source>
</evidence>
<organism evidence="2 3">
    <name type="scientific">Saguinus oedipus</name>
    <name type="common">Cotton-top tamarin</name>
    <name type="synonym">Oedipomidas oedipus</name>
    <dbReference type="NCBI Taxonomy" id="9490"/>
    <lineage>
        <taxon>Eukaryota</taxon>
        <taxon>Metazoa</taxon>
        <taxon>Chordata</taxon>
        <taxon>Craniata</taxon>
        <taxon>Vertebrata</taxon>
        <taxon>Euteleostomi</taxon>
        <taxon>Mammalia</taxon>
        <taxon>Eutheria</taxon>
        <taxon>Euarchontoglires</taxon>
        <taxon>Primates</taxon>
        <taxon>Haplorrhini</taxon>
        <taxon>Platyrrhini</taxon>
        <taxon>Cebidae</taxon>
        <taxon>Callitrichinae</taxon>
        <taxon>Saguinus</taxon>
    </lineage>
</organism>